<dbReference type="EMBL" id="VCLA01000120">
    <property type="protein sequence ID" value="MQT01289.1"/>
    <property type="molecule type" value="Genomic_DNA"/>
</dbReference>
<proteinExistence type="predicted"/>
<dbReference type="InterPro" id="IPR025459">
    <property type="entry name" value="DUF4279"/>
</dbReference>
<gene>
    <name evidence="1" type="ORF">FF041_13965</name>
</gene>
<evidence type="ECO:0000313" key="1">
    <source>
        <dbReference type="EMBL" id="MQT01289.1"/>
    </source>
</evidence>
<name>A0A646KG83_STRJU</name>
<dbReference type="OrthoDB" id="4196158at2"/>
<sequence length="138" mass="15378">MNKKARPGETWTLPHVALVIKGPDLYPDRVTERLCLQPTSSGPPGVDRWIPGDTDGRWSLECDNRITRIFSEQLDHVLSAAESRTEALASLRSEGHTVMLTVWGYADHDSQLAFSASDIARIARLNIPLRLSQSLSDR</sequence>
<protein>
    <submittedName>
        <fullName evidence="1">DUF4279 domain-containing protein</fullName>
    </submittedName>
</protein>
<keyword evidence="2" id="KW-1185">Reference proteome</keyword>
<organism evidence="1 2">
    <name type="scientific">Streptomyces jumonjinensis</name>
    <dbReference type="NCBI Taxonomy" id="1945"/>
    <lineage>
        <taxon>Bacteria</taxon>
        <taxon>Bacillati</taxon>
        <taxon>Actinomycetota</taxon>
        <taxon>Actinomycetes</taxon>
        <taxon>Kitasatosporales</taxon>
        <taxon>Streptomycetaceae</taxon>
        <taxon>Streptomyces</taxon>
    </lineage>
</organism>
<evidence type="ECO:0000313" key="2">
    <source>
        <dbReference type="Proteomes" id="UP000419138"/>
    </source>
</evidence>
<dbReference type="Proteomes" id="UP000419138">
    <property type="component" value="Unassembled WGS sequence"/>
</dbReference>
<dbReference type="AlphaFoldDB" id="A0A646KG83"/>
<accession>A0A646KG83</accession>
<comment type="caution">
    <text evidence="1">The sequence shown here is derived from an EMBL/GenBank/DDBJ whole genome shotgun (WGS) entry which is preliminary data.</text>
</comment>
<reference evidence="1 2" key="1">
    <citation type="submission" date="2019-05" db="EMBL/GenBank/DDBJ databases">
        <title>Comparative genomics and metabolomics analyses of clavulanic acid producing Streptomyces species provides insight into specialized metabolism and evolution of beta-lactam biosynthetic gene clusters.</title>
        <authorList>
            <person name="Moore M.A."/>
            <person name="Cruz-Morales P."/>
            <person name="Barona Gomez F."/>
            <person name="Kapil T."/>
        </authorList>
    </citation>
    <scope>NUCLEOTIDE SEQUENCE [LARGE SCALE GENOMIC DNA]</scope>
    <source>
        <strain evidence="1 2">NRRL 5741</strain>
    </source>
</reference>
<dbReference type="Pfam" id="PF14106">
    <property type="entry name" value="DUF4279"/>
    <property type="match status" value="1"/>
</dbReference>